<dbReference type="InterPro" id="IPR004046">
    <property type="entry name" value="GST_C"/>
</dbReference>
<dbReference type="Pfam" id="PF13409">
    <property type="entry name" value="GST_N_2"/>
    <property type="match status" value="1"/>
</dbReference>
<keyword evidence="3" id="KW-1185">Reference proteome</keyword>
<dbReference type="RefSeq" id="XP_002731467.2">
    <property type="nucleotide sequence ID" value="XM_002731421.2"/>
</dbReference>
<dbReference type="PROSITE" id="PS50404">
    <property type="entry name" value="GST_NTER"/>
    <property type="match status" value="1"/>
</dbReference>
<dbReference type="InterPro" id="IPR040079">
    <property type="entry name" value="Glutathione_S-Trfase"/>
</dbReference>
<dbReference type="PANTHER" id="PTHR42673">
    <property type="entry name" value="MALEYLACETOACETATE ISOMERASE"/>
    <property type="match status" value="1"/>
</dbReference>
<dbReference type="SFLD" id="SFLDS00019">
    <property type="entry name" value="Glutathione_Transferase_(cytos"/>
    <property type="match status" value="1"/>
</dbReference>
<evidence type="ECO:0000313" key="4">
    <source>
        <dbReference type="RefSeq" id="XP_002731467.2"/>
    </source>
</evidence>
<gene>
    <name evidence="4" type="primary">LOC100371602</name>
</gene>
<dbReference type="Pfam" id="PF14497">
    <property type="entry name" value="GST_C_3"/>
    <property type="match status" value="1"/>
</dbReference>
<protein>
    <submittedName>
        <fullName evidence="4">Glutathione S-transferase A-like</fullName>
    </submittedName>
</protein>
<dbReference type="PANTHER" id="PTHR42673:SF4">
    <property type="entry name" value="MALEYLACETOACETATE ISOMERASE"/>
    <property type="match status" value="1"/>
</dbReference>
<dbReference type="InterPro" id="IPR036249">
    <property type="entry name" value="Thioredoxin-like_sf"/>
</dbReference>
<dbReference type="Gene3D" id="3.40.30.10">
    <property type="entry name" value="Glutaredoxin"/>
    <property type="match status" value="1"/>
</dbReference>
<dbReference type="InterPro" id="IPR010987">
    <property type="entry name" value="Glutathione-S-Trfase_C-like"/>
</dbReference>
<reference evidence="4" key="1">
    <citation type="submission" date="2025-08" db="UniProtKB">
        <authorList>
            <consortium name="RefSeq"/>
        </authorList>
    </citation>
    <scope>IDENTIFICATION</scope>
    <source>
        <tissue evidence="4">Testes</tissue>
    </source>
</reference>
<feature type="domain" description="GST C-terminal" evidence="2">
    <location>
        <begin position="102"/>
        <end position="222"/>
    </location>
</feature>
<dbReference type="CDD" id="cd00570">
    <property type="entry name" value="GST_N_family"/>
    <property type="match status" value="1"/>
</dbReference>
<organism evidence="3 4">
    <name type="scientific">Saccoglossus kowalevskii</name>
    <name type="common">Acorn worm</name>
    <dbReference type="NCBI Taxonomy" id="10224"/>
    <lineage>
        <taxon>Eukaryota</taxon>
        <taxon>Metazoa</taxon>
        <taxon>Hemichordata</taxon>
        <taxon>Enteropneusta</taxon>
        <taxon>Harrimaniidae</taxon>
        <taxon>Saccoglossus</taxon>
    </lineage>
</organism>
<dbReference type="SUPFAM" id="SSF47616">
    <property type="entry name" value="GST C-terminal domain-like"/>
    <property type="match status" value="1"/>
</dbReference>
<dbReference type="InterPro" id="IPR036282">
    <property type="entry name" value="Glutathione-S-Trfase_C_sf"/>
</dbReference>
<dbReference type="PROSITE" id="PS50405">
    <property type="entry name" value="GST_CTER"/>
    <property type="match status" value="1"/>
</dbReference>
<evidence type="ECO:0000259" key="2">
    <source>
        <dbReference type="PROSITE" id="PS50405"/>
    </source>
</evidence>
<dbReference type="InterPro" id="IPR004045">
    <property type="entry name" value="Glutathione_S-Trfase_N"/>
</dbReference>
<dbReference type="Proteomes" id="UP000694865">
    <property type="component" value="Unplaced"/>
</dbReference>
<dbReference type="Gene3D" id="1.20.1050.10">
    <property type="match status" value="1"/>
</dbReference>
<feature type="domain" description="GST N-terminal" evidence="1">
    <location>
        <begin position="11"/>
        <end position="93"/>
    </location>
</feature>
<proteinExistence type="predicted"/>
<dbReference type="SFLD" id="SFLDG00358">
    <property type="entry name" value="Main_(cytGST)"/>
    <property type="match status" value="1"/>
</dbReference>
<sequence>MQVNTDRNMASKLFLYWGSGSGPCWRVMIALEEKGLSGYGNKLISFDKGETKLEKILKLNPRGEVPTLKHGDTVINESMACILYIQGEFRDQGTNLLPCKGDLATKALILQKMLEVNNLQAAFYGVMLDVWDNKPVLESQKENLRTELKRWDDYLKESGGDYIAGPGFSLADCSLFPWVAFLPRQGLDLSKNLPNLAKYYNKLKDRPSIQASWPPHFKDTPNQDNLAKLYD</sequence>
<dbReference type="SUPFAM" id="SSF52833">
    <property type="entry name" value="Thioredoxin-like"/>
    <property type="match status" value="1"/>
</dbReference>
<evidence type="ECO:0000313" key="3">
    <source>
        <dbReference type="Proteomes" id="UP000694865"/>
    </source>
</evidence>
<accession>A0ABM0GJW2</accession>
<dbReference type="GeneID" id="100371602"/>
<name>A0ABM0GJW2_SACKO</name>
<evidence type="ECO:0000259" key="1">
    <source>
        <dbReference type="PROSITE" id="PS50404"/>
    </source>
</evidence>